<dbReference type="GO" id="GO:0005634">
    <property type="term" value="C:nucleus"/>
    <property type="evidence" value="ECO:0007669"/>
    <property type="project" value="UniProtKB-SubCell"/>
</dbReference>
<dbReference type="InterPro" id="IPR045239">
    <property type="entry name" value="bHLH95_bHLH"/>
</dbReference>
<feature type="domain" description="BHLH" evidence="6">
    <location>
        <begin position="149"/>
        <end position="198"/>
    </location>
</feature>
<keyword evidence="2" id="KW-0805">Transcription regulation</keyword>
<dbReference type="KEGG" id="aprc:113855564"/>
<evidence type="ECO:0000256" key="2">
    <source>
        <dbReference type="ARBA" id="ARBA00023015"/>
    </source>
</evidence>
<dbReference type="PROSITE" id="PS50888">
    <property type="entry name" value="BHLH"/>
    <property type="match status" value="1"/>
</dbReference>
<gene>
    <name evidence="8" type="primary">LOC113855564</name>
</gene>
<organism evidence="7 8">
    <name type="scientific">Abrus precatorius</name>
    <name type="common">Indian licorice</name>
    <name type="synonym">Glycine abrus</name>
    <dbReference type="NCBI Taxonomy" id="3816"/>
    <lineage>
        <taxon>Eukaryota</taxon>
        <taxon>Viridiplantae</taxon>
        <taxon>Streptophyta</taxon>
        <taxon>Embryophyta</taxon>
        <taxon>Tracheophyta</taxon>
        <taxon>Spermatophyta</taxon>
        <taxon>Magnoliopsida</taxon>
        <taxon>eudicotyledons</taxon>
        <taxon>Gunneridae</taxon>
        <taxon>Pentapetalae</taxon>
        <taxon>rosids</taxon>
        <taxon>fabids</taxon>
        <taxon>Fabales</taxon>
        <taxon>Fabaceae</taxon>
        <taxon>Papilionoideae</taxon>
        <taxon>50 kb inversion clade</taxon>
        <taxon>NPAAA clade</taxon>
        <taxon>indigoferoid/millettioid clade</taxon>
        <taxon>Abreae</taxon>
        <taxon>Abrus</taxon>
    </lineage>
</organism>
<dbReference type="InterPro" id="IPR036638">
    <property type="entry name" value="HLH_DNA-bd_sf"/>
</dbReference>
<proteinExistence type="predicted"/>
<evidence type="ECO:0000259" key="6">
    <source>
        <dbReference type="PROSITE" id="PS50888"/>
    </source>
</evidence>
<dbReference type="RefSeq" id="XP_027343003.1">
    <property type="nucleotide sequence ID" value="XM_027487202.1"/>
</dbReference>
<dbReference type="GeneID" id="113855564"/>
<sequence>MTLSTWDTLQVPNSAPPPNHHFPYSDESFHLYDNYFHPTCDFFHPSHQLFPCTDPFISFTHHTFPTEDYQLLPCPKRRKCFYEEQEQPLHFSLEDFAPSNFLDHNLCVLQEDPEQVPPESVFCSMATEFKVPQQCTFEDFQCEKKGNDRTVSAQSIAARERRRKIAEKTHELGSLIPDGPKMNTAEMLHAAAKYVKYLQAQVDMLQLIKTVNEEDADPSLEKLHALVISPIVQEKLYSKESCLVPKEFVTTLTNYNNVQWGPTIIKDLKELIGPDTEKKAEQE</sequence>
<accession>A0A8B8KID2</accession>
<dbReference type="GO" id="GO:0000981">
    <property type="term" value="F:DNA-binding transcription factor activity, RNA polymerase II-specific"/>
    <property type="evidence" value="ECO:0007669"/>
    <property type="project" value="TreeGrafter"/>
</dbReference>
<dbReference type="InterPro" id="IPR045843">
    <property type="entry name" value="IND-like"/>
</dbReference>
<dbReference type="Gene3D" id="4.10.280.10">
    <property type="entry name" value="Helix-loop-helix DNA-binding domain"/>
    <property type="match status" value="1"/>
</dbReference>
<evidence type="ECO:0000313" key="7">
    <source>
        <dbReference type="Proteomes" id="UP000694853"/>
    </source>
</evidence>
<evidence type="ECO:0000313" key="8">
    <source>
        <dbReference type="RefSeq" id="XP_027343003.1"/>
    </source>
</evidence>
<protein>
    <submittedName>
        <fullName evidence="8">Transcription factor bHLH52-like</fullName>
    </submittedName>
</protein>
<dbReference type="Pfam" id="PF00010">
    <property type="entry name" value="HLH"/>
    <property type="match status" value="1"/>
</dbReference>
<name>A0A8B8KID2_ABRPR</name>
<dbReference type="GO" id="GO:0046983">
    <property type="term" value="F:protein dimerization activity"/>
    <property type="evidence" value="ECO:0007669"/>
    <property type="project" value="InterPro"/>
</dbReference>
<reference evidence="7" key="1">
    <citation type="journal article" date="2019" name="Toxins">
        <title>Detection of Abrin-Like and Prepropulchellin-Like Toxin Genes and Transcripts Using Whole Genome Sequencing and Full-Length Transcript Sequencing of Abrus precatorius.</title>
        <authorList>
            <person name="Hovde B.T."/>
            <person name="Daligault H.E."/>
            <person name="Hanschen E.R."/>
            <person name="Kunde Y.A."/>
            <person name="Johnson M.B."/>
            <person name="Starkenburg S.R."/>
            <person name="Johnson S.L."/>
        </authorList>
    </citation>
    <scope>NUCLEOTIDE SEQUENCE [LARGE SCALE GENOMIC DNA]</scope>
</reference>
<dbReference type="SMART" id="SM00353">
    <property type="entry name" value="HLH"/>
    <property type="match status" value="1"/>
</dbReference>
<keyword evidence="4" id="KW-0804">Transcription</keyword>
<dbReference type="SUPFAM" id="SSF47459">
    <property type="entry name" value="HLH, helix-loop-helix DNA-binding domain"/>
    <property type="match status" value="1"/>
</dbReference>
<evidence type="ECO:0000256" key="3">
    <source>
        <dbReference type="ARBA" id="ARBA00023125"/>
    </source>
</evidence>
<keyword evidence="3" id="KW-0238">DNA-binding</keyword>
<dbReference type="AlphaFoldDB" id="A0A8B8KID2"/>
<dbReference type="InterPro" id="IPR011598">
    <property type="entry name" value="bHLH_dom"/>
</dbReference>
<evidence type="ECO:0000256" key="5">
    <source>
        <dbReference type="ARBA" id="ARBA00023242"/>
    </source>
</evidence>
<dbReference type="GO" id="GO:0000978">
    <property type="term" value="F:RNA polymerase II cis-regulatory region sequence-specific DNA binding"/>
    <property type="evidence" value="ECO:0007669"/>
    <property type="project" value="TreeGrafter"/>
</dbReference>
<dbReference type="PANTHER" id="PTHR16223">
    <property type="entry name" value="TRANSCRIPTION FACTOR BHLH83-RELATED"/>
    <property type="match status" value="1"/>
</dbReference>
<comment type="subcellular location">
    <subcellularLocation>
        <location evidence="1">Nucleus</location>
    </subcellularLocation>
</comment>
<evidence type="ECO:0000256" key="1">
    <source>
        <dbReference type="ARBA" id="ARBA00004123"/>
    </source>
</evidence>
<evidence type="ECO:0000256" key="4">
    <source>
        <dbReference type="ARBA" id="ARBA00023163"/>
    </source>
</evidence>
<dbReference type="OrthoDB" id="1921534at2759"/>
<reference evidence="8" key="2">
    <citation type="submission" date="2025-08" db="UniProtKB">
        <authorList>
            <consortium name="RefSeq"/>
        </authorList>
    </citation>
    <scope>IDENTIFICATION</scope>
    <source>
        <tissue evidence="8">Young leaves</tissue>
    </source>
</reference>
<dbReference type="Proteomes" id="UP000694853">
    <property type="component" value="Unplaced"/>
</dbReference>
<keyword evidence="7" id="KW-1185">Reference proteome</keyword>
<dbReference type="PANTHER" id="PTHR16223:SF49">
    <property type="entry name" value="TRANSCRIPTION FACTOR BHLH52-RELATED"/>
    <property type="match status" value="1"/>
</dbReference>
<dbReference type="CDD" id="cd11393">
    <property type="entry name" value="bHLH_AtbHLH_like"/>
    <property type="match status" value="1"/>
</dbReference>
<keyword evidence="5" id="KW-0539">Nucleus</keyword>